<proteinExistence type="predicted"/>
<evidence type="ECO:0000313" key="1">
    <source>
        <dbReference type="EMBL" id="SOY30072.1"/>
    </source>
</evidence>
<reference evidence="1 2" key="1">
    <citation type="submission" date="2018-01" db="EMBL/GenBank/DDBJ databases">
        <authorList>
            <person name="Gaut B.S."/>
            <person name="Morton B.R."/>
            <person name="Clegg M.T."/>
            <person name="Duvall M.R."/>
        </authorList>
    </citation>
    <scope>NUCLEOTIDE SEQUENCE [LARGE SCALE GENOMIC DNA]</scope>
    <source>
        <strain evidence="1">GP69</strain>
    </source>
</reference>
<accession>A0A2K4ZI45</accession>
<dbReference type="Proteomes" id="UP000236311">
    <property type="component" value="Unassembled WGS sequence"/>
</dbReference>
<organism evidence="1 2">
    <name type="scientific">Acetatifactor muris</name>
    <dbReference type="NCBI Taxonomy" id="879566"/>
    <lineage>
        <taxon>Bacteria</taxon>
        <taxon>Bacillati</taxon>
        <taxon>Bacillota</taxon>
        <taxon>Clostridia</taxon>
        <taxon>Lachnospirales</taxon>
        <taxon>Lachnospiraceae</taxon>
        <taxon>Acetatifactor</taxon>
    </lineage>
</organism>
<gene>
    <name evidence="1" type="ORF">AMURIS_02795</name>
</gene>
<sequence length="57" mass="6693">MTEQKMKQINAWLKKVNKGKLEMQEKMVIANATMEMLEKLEPIYDKYNGNSCDVARK</sequence>
<keyword evidence="2" id="KW-1185">Reference proteome</keyword>
<dbReference type="EMBL" id="OFSM01000013">
    <property type="protein sequence ID" value="SOY30072.1"/>
    <property type="molecule type" value="Genomic_DNA"/>
</dbReference>
<dbReference type="AlphaFoldDB" id="A0A2K4ZI45"/>
<protein>
    <submittedName>
        <fullName evidence="1">Uncharacterized protein</fullName>
    </submittedName>
</protein>
<name>A0A2K4ZI45_9FIRM</name>
<evidence type="ECO:0000313" key="2">
    <source>
        <dbReference type="Proteomes" id="UP000236311"/>
    </source>
</evidence>